<evidence type="ECO:0000256" key="1">
    <source>
        <dbReference type="SAM" id="MobiDB-lite"/>
    </source>
</evidence>
<evidence type="ECO:0000259" key="2">
    <source>
        <dbReference type="Pfam" id="PF10419"/>
    </source>
</evidence>
<protein>
    <recommendedName>
        <fullName evidence="2">Transcription factor TFIIIC triple barrel domain-containing protein</fullName>
    </recommendedName>
</protein>
<feature type="region of interest" description="Disordered" evidence="1">
    <location>
        <begin position="43"/>
        <end position="65"/>
    </location>
</feature>
<dbReference type="EMBL" id="CP119894">
    <property type="protein sequence ID" value="WFD26697.1"/>
    <property type="molecule type" value="Genomic_DNA"/>
</dbReference>
<feature type="region of interest" description="Disordered" evidence="1">
    <location>
        <begin position="94"/>
        <end position="165"/>
    </location>
</feature>
<evidence type="ECO:0000313" key="4">
    <source>
        <dbReference type="Proteomes" id="UP001213623"/>
    </source>
</evidence>
<dbReference type="Gene3D" id="2.60.40.4370">
    <property type="match status" value="1"/>
</dbReference>
<dbReference type="Pfam" id="PF10419">
    <property type="entry name" value="TFIIIC_sub6"/>
    <property type="match status" value="1"/>
</dbReference>
<gene>
    <name evidence="3" type="ORF">MNAN1_001682</name>
</gene>
<dbReference type="Proteomes" id="UP001213623">
    <property type="component" value="Chromosome 3"/>
</dbReference>
<feature type="domain" description="Transcription factor TFIIIC triple barrel" evidence="2">
    <location>
        <begin position="27"/>
        <end position="129"/>
    </location>
</feature>
<feature type="region of interest" description="Disordered" evidence="1">
    <location>
        <begin position="1"/>
        <end position="23"/>
    </location>
</feature>
<feature type="compositionally biased region" description="Polar residues" evidence="1">
    <location>
        <begin position="53"/>
        <end position="63"/>
    </location>
</feature>
<proteinExistence type="predicted"/>
<keyword evidence="4" id="KW-1185">Reference proteome</keyword>
<dbReference type="AlphaFoldDB" id="A0AAF0EHP2"/>
<reference evidence="3" key="1">
    <citation type="submission" date="2023-03" db="EMBL/GenBank/DDBJ databases">
        <title>Mating type loci evolution in Malassezia.</title>
        <authorList>
            <person name="Coelho M.A."/>
        </authorList>
    </citation>
    <scope>NUCLEOTIDE SEQUENCE</scope>
    <source>
        <strain evidence="3">CBS 9557</strain>
    </source>
</reference>
<dbReference type="InterPro" id="IPR019481">
    <property type="entry name" value="TFIIIC_triple_barrel"/>
</dbReference>
<name>A0AAF0EHP2_9BASI</name>
<feature type="compositionally biased region" description="Low complexity" evidence="1">
    <location>
        <begin position="133"/>
        <end position="142"/>
    </location>
</feature>
<accession>A0AAF0EHP2</accession>
<sequence>MTRPLDASWVRVDDTSAPPGTGWELEEEDSELIVLNMGPVERAPAEARDGSRPGSSITLTGLETDTPMMKLEDMVMRGEWDELLGSEIVLCRDPSTDGAQWQPLRTASGDEATGASSTSTRRIAFTPVRSQQDAMLDAPSDPAADDLPREFDEDMPLAWHPRASS</sequence>
<organism evidence="3 4">
    <name type="scientific">Malassezia nana</name>
    <dbReference type="NCBI Taxonomy" id="180528"/>
    <lineage>
        <taxon>Eukaryota</taxon>
        <taxon>Fungi</taxon>
        <taxon>Dikarya</taxon>
        <taxon>Basidiomycota</taxon>
        <taxon>Ustilaginomycotina</taxon>
        <taxon>Malasseziomycetes</taxon>
        <taxon>Malasseziales</taxon>
        <taxon>Malasseziaceae</taxon>
        <taxon>Malassezia</taxon>
    </lineage>
</organism>
<evidence type="ECO:0000313" key="3">
    <source>
        <dbReference type="EMBL" id="WFD26697.1"/>
    </source>
</evidence>